<feature type="region of interest" description="Disordered" evidence="1">
    <location>
        <begin position="354"/>
        <end position="379"/>
    </location>
</feature>
<feature type="compositionally biased region" description="Low complexity" evidence="1">
    <location>
        <begin position="354"/>
        <end position="365"/>
    </location>
</feature>
<reference evidence="2" key="1">
    <citation type="submission" date="2021-01" db="EMBL/GenBank/DDBJ databases">
        <authorList>
            <person name="Corre E."/>
            <person name="Pelletier E."/>
            <person name="Niang G."/>
            <person name="Scheremetjew M."/>
            <person name="Finn R."/>
            <person name="Kale V."/>
            <person name="Holt S."/>
            <person name="Cochrane G."/>
            <person name="Meng A."/>
            <person name="Brown T."/>
            <person name="Cohen L."/>
        </authorList>
    </citation>
    <scope>NUCLEOTIDE SEQUENCE</scope>
    <source>
        <strain evidence="2">CCMP219</strain>
    </source>
</reference>
<sequence length="379" mass="38623">MWCCVRPADNGTQAACCEAPEAASRHAATPARPSPVADNASVKPSSSTPAALPWAQPRPGSEPPRSPSSARSEARTASALASADSGASSLETTRMWEAAPTSISDRVQSVPMSQALASVPRSRCAAYSRAPSSLLMHLATAPTAPSSLKLECATQCCSGALKPEDATLCCSDDARPCAALDAGAATELMDLPADFFYGRSFTAELPQLPRGRSTMTLSGSTIQHSRAATASDGQIPVGSNDQSGIDSVPAAIASPAVGVFSATLILNKAAMLPPLPLKPRDVPTWDEVQDGRANAAWLGDSGGGTGHAVGSFVRYECTLSPVMQSSATVATSQGSLARLSAGCSAAGSRARSSASAPVLPSLTPANMHSESGGRWSLLC</sequence>
<name>A0A7R9Z691_9CHLO</name>
<proteinExistence type="predicted"/>
<evidence type="ECO:0000313" key="2">
    <source>
        <dbReference type="EMBL" id="CAD8305849.1"/>
    </source>
</evidence>
<feature type="compositionally biased region" description="Low complexity" evidence="1">
    <location>
        <begin position="67"/>
        <end position="89"/>
    </location>
</feature>
<feature type="region of interest" description="Disordered" evidence="1">
    <location>
        <begin position="215"/>
        <end position="235"/>
    </location>
</feature>
<protein>
    <submittedName>
        <fullName evidence="2">Uncharacterized protein</fullName>
    </submittedName>
</protein>
<gene>
    <name evidence="2" type="ORF">CEUR00632_LOCUS18297</name>
</gene>
<evidence type="ECO:0000256" key="1">
    <source>
        <dbReference type="SAM" id="MobiDB-lite"/>
    </source>
</evidence>
<accession>A0A7R9Z691</accession>
<feature type="region of interest" description="Disordered" evidence="1">
    <location>
        <begin position="20"/>
        <end position="91"/>
    </location>
</feature>
<organism evidence="2">
    <name type="scientific">Chlamydomonas euryale</name>
    <dbReference type="NCBI Taxonomy" id="1486919"/>
    <lineage>
        <taxon>Eukaryota</taxon>
        <taxon>Viridiplantae</taxon>
        <taxon>Chlorophyta</taxon>
        <taxon>core chlorophytes</taxon>
        <taxon>Chlorophyceae</taxon>
        <taxon>CS clade</taxon>
        <taxon>Chlamydomonadales</taxon>
        <taxon>Chlamydomonadaceae</taxon>
        <taxon>Chlamydomonas</taxon>
    </lineage>
</organism>
<dbReference type="EMBL" id="HBEC01039367">
    <property type="protein sequence ID" value="CAD8305849.1"/>
    <property type="molecule type" value="Transcribed_RNA"/>
</dbReference>
<dbReference type="AlphaFoldDB" id="A0A7R9Z691"/>